<proteinExistence type="predicted"/>
<reference evidence="2" key="1">
    <citation type="submission" date="2022-08" db="EMBL/GenBank/DDBJ databases">
        <title>Novel sulfate-reducing endosymbionts in the free-living metamonad Anaeramoeba.</title>
        <authorList>
            <person name="Jerlstrom-Hultqvist J."/>
            <person name="Cepicka I."/>
            <person name="Gallot-Lavallee L."/>
            <person name="Salas-Leiva D."/>
            <person name="Curtis B.A."/>
            <person name="Zahonova K."/>
            <person name="Pipaliya S."/>
            <person name="Dacks J."/>
            <person name="Roger A.J."/>
        </authorList>
    </citation>
    <scope>NUCLEOTIDE SEQUENCE</scope>
    <source>
        <strain evidence="2">Schooner1</strain>
    </source>
</reference>
<dbReference type="EMBL" id="JAOAOG010000084">
    <property type="protein sequence ID" value="KAJ6250154.1"/>
    <property type="molecule type" value="Genomic_DNA"/>
</dbReference>
<protein>
    <submittedName>
        <fullName evidence="2">Pep-cterm sorting domain-containing protein</fullName>
    </submittedName>
</protein>
<dbReference type="InterPro" id="IPR000210">
    <property type="entry name" value="BTB/POZ_dom"/>
</dbReference>
<dbReference type="Proteomes" id="UP001150062">
    <property type="component" value="Unassembled WGS sequence"/>
</dbReference>
<dbReference type="CDD" id="cd18186">
    <property type="entry name" value="BTB_POZ_ZBTB_KLHL-like"/>
    <property type="match status" value="1"/>
</dbReference>
<evidence type="ECO:0000313" key="3">
    <source>
        <dbReference type="Proteomes" id="UP001150062"/>
    </source>
</evidence>
<sequence length="203" mass="24080">MIQTRTQKDANEIKLRLEQNCTKEEIKIFLNWVYGDQDFGNKKLVQIMKLIEMKVIPSNFTLMEDISNLWKDEDSKDFFIIIDEDEDEDENKNGNDDEKELGMTKIPVHKLILQARSQLFQTMFLEINENIKQVKDYSGKSPDSLEILFKYFYTNTIKLTADDDPQLILEELEDAKEYYQFNKNSVFDLELSKIQLKLKNEKN</sequence>
<evidence type="ECO:0000313" key="2">
    <source>
        <dbReference type="EMBL" id="KAJ6250154.1"/>
    </source>
</evidence>
<dbReference type="PROSITE" id="PS50097">
    <property type="entry name" value="BTB"/>
    <property type="match status" value="1"/>
</dbReference>
<gene>
    <name evidence="2" type="ORF">M0813_16209</name>
</gene>
<name>A0ABQ8Z0E8_9EUKA</name>
<evidence type="ECO:0000259" key="1">
    <source>
        <dbReference type="PROSITE" id="PS50097"/>
    </source>
</evidence>
<organism evidence="2 3">
    <name type="scientific">Anaeramoeba flamelloides</name>
    <dbReference type="NCBI Taxonomy" id="1746091"/>
    <lineage>
        <taxon>Eukaryota</taxon>
        <taxon>Metamonada</taxon>
        <taxon>Anaeramoebidae</taxon>
        <taxon>Anaeramoeba</taxon>
    </lineage>
</organism>
<keyword evidence="3" id="KW-1185">Reference proteome</keyword>
<feature type="domain" description="BTB" evidence="1">
    <location>
        <begin position="76"/>
        <end position="161"/>
    </location>
</feature>
<dbReference type="InterPro" id="IPR011333">
    <property type="entry name" value="SKP1/BTB/POZ_sf"/>
</dbReference>
<dbReference type="SUPFAM" id="SSF54695">
    <property type="entry name" value="POZ domain"/>
    <property type="match status" value="1"/>
</dbReference>
<accession>A0ABQ8Z0E8</accession>
<dbReference type="Gene3D" id="3.30.710.10">
    <property type="entry name" value="Potassium Channel Kv1.1, Chain A"/>
    <property type="match status" value="1"/>
</dbReference>
<comment type="caution">
    <text evidence="2">The sequence shown here is derived from an EMBL/GenBank/DDBJ whole genome shotgun (WGS) entry which is preliminary data.</text>
</comment>
<dbReference type="Pfam" id="PF00651">
    <property type="entry name" value="BTB"/>
    <property type="match status" value="1"/>
</dbReference>